<keyword evidence="2" id="KW-1133">Transmembrane helix</keyword>
<evidence type="ECO:0000256" key="2">
    <source>
        <dbReference type="SAM" id="Phobius"/>
    </source>
</evidence>
<keyword evidence="2" id="KW-0472">Membrane</keyword>
<protein>
    <submittedName>
        <fullName evidence="3">Uncharacterized protein</fullName>
    </submittedName>
</protein>
<accession>A0A2L0UBD1</accession>
<reference evidence="3 4" key="1">
    <citation type="submission" date="2017-11" db="EMBL/GenBank/DDBJ databases">
        <title>Draft genome of Arthrobacter agilis strain UMCV2, a plant growth-promoting rhizobacterium and biocontrol capacity of phytopathogenic fungi.</title>
        <authorList>
            <person name="Martinez-Camara R."/>
            <person name="Santoyo G."/>
            <person name="Moreno-Hagelsieb G."/>
            <person name="Valencia-Cantero E."/>
        </authorList>
    </citation>
    <scope>NUCLEOTIDE SEQUENCE [LARGE SCALE GENOMIC DNA]</scope>
    <source>
        <strain evidence="3 4">UMCV2</strain>
    </source>
</reference>
<evidence type="ECO:0000313" key="4">
    <source>
        <dbReference type="Proteomes" id="UP000239187"/>
    </source>
</evidence>
<feature type="region of interest" description="Disordered" evidence="1">
    <location>
        <begin position="237"/>
        <end position="258"/>
    </location>
</feature>
<dbReference type="PROSITE" id="PS51257">
    <property type="entry name" value="PROKAR_LIPOPROTEIN"/>
    <property type="match status" value="1"/>
</dbReference>
<feature type="transmembrane region" description="Helical" evidence="2">
    <location>
        <begin position="37"/>
        <end position="55"/>
    </location>
</feature>
<dbReference type="RefSeq" id="WP_208740507.1">
    <property type="nucleotide sequence ID" value="NZ_CP024915.1"/>
</dbReference>
<dbReference type="Proteomes" id="UP000239187">
    <property type="component" value="Chromosome"/>
</dbReference>
<name>A0A2L0UBD1_9MICC</name>
<evidence type="ECO:0000313" key="3">
    <source>
        <dbReference type="EMBL" id="AUZ86560.1"/>
    </source>
</evidence>
<dbReference type="EMBL" id="CP024915">
    <property type="protein sequence ID" value="AUZ86560.1"/>
    <property type="molecule type" value="Genomic_DNA"/>
</dbReference>
<evidence type="ECO:0000256" key="1">
    <source>
        <dbReference type="SAM" id="MobiDB-lite"/>
    </source>
</evidence>
<feature type="transmembrane region" description="Helical" evidence="2">
    <location>
        <begin position="89"/>
        <end position="110"/>
    </location>
</feature>
<organism evidence="3 4">
    <name type="scientific">Arthrobacter agilis</name>
    <dbReference type="NCBI Taxonomy" id="37921"/>
    <lineage>
        <taxon>Bacteria</taxon>
        <taxon>Bacillati</taxon>
        <taxon>Actinomycetota</taxon>
        <taxon>Actinomycetes</taxon>
        <taxon>Micrococcales</taxon>
        <taxon>Micrococcaceae</taxon>
        <taxon>Arthrobacter</taxon>
    </lineage>
</organism>
<keyword evidence="2" id="KW-0812">Transmembrane</keyword>
<proteinExistence type="predicted"/>
<sequence length="258" mass="26866">MKRTAHKSESGLGYLILGIAIACGTAALIVLGQLEASWPAFTALAASVLLGACLFRFGVRHAWLALLCLLGALAVGLVLFVRIDVAGSAGIAWIGGFVAGTHLGVAWRIAAKNRKPAPERAAWTVGGRGMRTVAEAREAAAGALRALDGTKGGRVSVERGSARFEVAGAVHPGFICHRTTDASDEGSWAVLVRTGPVPDQSVEIPMGGPKGFMPLRLVHDVESVEEALGDFFADPGASSFGSEWEKGNQAEGTRLQAR</sequence>
<feature type="transmembrane region" description="Helical" evidence="2">
    <location>
        <begin position="12"/>
        <end position="31"/>
    </location>
</feature>
<feature type="transmembrane region" description="Helical" evidence="2">
    <location>
        <begin position="62"/>
        <end position="83"/>
    </location>
</feature>
<dbReference type="AlphaFoldDB" id="A0A2L0UBD1"/>
<gene>
    <name evidence="3" type="ORF">CVO76_02065</name>
</gene>